<evidence type="ECO:0000313" key="7">
    <source>
        <dbReference type="EMBL" id="KAK4751481.1"/>
    </source>
</evidence>
<evidence type="ECO:0000259" key="6">
    <source>
        <dbReference type="PROSITE" id="PS50011"/>
    </source>
</evidence>
<organism evidence="7 8">
    <name type="scientific">Trapa incisa</name>
    <dbReference type="NCBI Taxonomy" id="236973"/>
    <lineage>
        <taxon>Eukaryota</taxon>
        <taxon>Viridiplantae</taxon>
        <taxon>Streptophyta</taxon>
        <taxon>Embryophyta</taxon>
        <taxon>Tracheophyta</taxon>
        <taxon>Spermatophyta</taxon>
        <taxon>Magnoliopsida</taxon>
        <taxon>eudicotyledons</taxon>
        <taxon>Gunneridae</taxon>
        <taxon>Pentapetalae</taxon>
        <taxon>rosids</taxon>
        <taxon>malvids</taxon>
        <taxon>Myrtales</taxon>
        <taxon>Lythraceae</taxon>
        <taxon>Trapa</taxon>
    </lineage>
</organism>
<feature type="domain" description="Protein kinase" evidence="6">
    <location>
        <begin position="1"/>
        <end position="178"/>
    </location>
</feature>
<evidence type="ECO:0000313" key="8">
    <source>
        <dbReference type="Proteomes" id="UP001345219"/>
    </source>
</evidence>
<sequence>MVVRKVGRTIEEGTFAKVKYACVEYGDRRECVHEGDRSEYDYQAMPEIKEANGCNNTVSLESFISFPVLKLMKKPLRLSQKVLSFNAPVAQIVIARSRKHRAGIQYISQVHHGRLSEAESQQYFQQLIDGVDYCHSKGVYHRDLKPENLFSMGNASWSRSNLAAHEEVINLAAHEADD</sequence>
<dbReference type="PANTHER" id="PTHR43895:SF114">
    <property type="entry name" value="NON-SPECIFIC SERINE_THREONINE PROTEIN KINASE"/>
    <property type="match status" value="1"/>
</dbReference>
<dbReference type="InterPro" id="IPR000719">
    <property type="entry name" value="Prot_kinase_dom"/>
</dbReference>
<keyword evidence="4" id="KW-0418">Kinase</keyword>
<keyword evidence="8" id="KW-1185">Reference proteome</keyword>
<dbReference type="Gene3D" id="1.10.510.10">
    <property type="entry name" value="Transferase(Phosphotransferase) domain 1"/>
    <property type="match status" value="1"/>
</dbReference>
<keyword evidence="5" id="KW-0067">ATP-binding</keyword>
<dbReference type="PANTHER" id="PTHR43895">
    <property type="entry name" value="CALCIUM/CALMODULIN-DEPENDENT PROTEIN KINASE KINASE-RELATED"/>
    <property type="match status" value="1"/>
</dbReference>
<evidence type="ECO:0000256" key="1">
    <source>
        <dbReference type="ARBA" id="ARBA00022527"/>
    </source>
</evidence>
<evidence type="ECO:0000256" key="4">
    <source>
        <dbReference type="ARBA" id="ARBA00022777"/>
    </source>
</evidence>
<reference evidence="7 8" key="1">
    <citation type="journal article" date="2023" name="Hortic Res">
        <title>Pangenome of water caltrop reveals structural variations and asymmetric subgenome divergence after allopolyploidization.</title>
        <authorList>
            <person name="Zhang X."/>
            <person name="Chen Y."/>
            <person name="Wang L."/>
            <person name="Yuan Y."/>
            <person name="Fang M."/>
            <person name="Shi L."/>
            <person name="Lu R."/>
            <person name="Comes H.P."/>
            <person name="Ma Y."/>
            <person name="Chen Y."/>
            <person name="Huang G."/>
            <person name="Zhou Y."/>
            <person name="Zheng Z."/>
            <person name="Qiu Y."/>
        </authorList>
    </citation>
    <scope>NUCLEOTIDE SEQUENCE [LARGE SCALE GENOMIC DNA]</scope>
    <source>
        <tissue evidence="7">Roots</tissue>
    </source>
</reference>
<dbReference type="GO" id="GO:0005524">
    <property type="term" value="F:ATP binding"/>
    <property type="evidence" value="ECO:0007669"/>
    <property type="project" value="UniProtKB-KW"/>
</dbReference>
<dbReference type="EMBL" id="JAXIOK010000017">
    <property type="protein sequence ID" value="KAK4751481.1"/>
    <property type="molecule type" value="Genomic_DNA"/>
</dbReference>
<dbReference type="Pfam" id="PF00069">
    <property type="entry name" value="Pkinase"/>
    <property type="match status" value="1"/>
</dbReference>
<keyword evidence="1" id="KW-0723">Serine/threonine-protein kinase</keyword>
<name>A0AAN7JPX3_9MYRT</name>
<comment type="caution">
    <text evidence="7">The sequence shown here is derived from an EMBL/GenBank/DDBJ whole genome shotgun (WGS) entry which is preliminary data.</text>
</comment>
<dbReference type="GO" id="GO:0004674">
    <property type="term" value="F:protein serine/threonine kinase activity"/>
    <property type="evidence" value="ECO:0007669"/>
    <property type="project" value="UniProtKB-KW"/>
</dbReference>
<proteinExistence type="predicted"/>
<dbReference type="AlphaFoldDB" id="A0AAN7JPX3"/>
<gene>
    <name evidence="7" type="ORF">SAY87_004963</name>
</gene>
<dbReference type="SUPFAM" id="SSF56112">
    <property type="entry name" value="Protein kinase-like (PK-like)"/>
    <property type="match status" value="2"/>
</dbReference>
<dbReference type="Proteomes" id="UP001345219">
    <property type="component" value="Chromosome 4"/>
</dbReference>
<dbReference type="InterPro" id="IPR011009">
    <property type="entry name" value="Kinase-like_dom_sf"/>
</dbReference>
<keyword evidence="2" id="KW-0808">Transferase</keyword>
<dbReference type="GO" id="GO:0007165">
    <property type="term" value="P:signal transduction"/>
    <property type="evidence" value="ECO:0007669"/>
    <property type="project" value="TreeGrafter"/>
</dbReference>
<dbReference type="PROSITE" id="PS50011">
    <property type="entry name" value="PROTEIN_KINASE_DOM"/>
    <property type="match status" value="1"/>
</dbReference>
<keyword evidence="3" id="KW-0547">Nucleotide-binding</keyword>
<evidence type="ECO:0000256" key="2">
    <source>
        <dbReference type="ARBA" id="ARBA00022679"/>
    </source>
</evidence>
<accession>A0AAN7JPX3</accession>
<evidence type="ECO:0000256" key="5">
    <source>
        <dbReference type="ARBA" id="ARBA00022840"/>
    </source>
</evidence>
<evidence type="ECO:0000256" key="3">
    <source>
        <dbReference type="ARBA" id="ARBA00022741"/>
    </source>
</evidence>
<protein>
    <recommendedName>
        <fullName evidence="6">Protein kinase domain-containing protein</fullName>
    </recommendedName>
</protein>